<comment type="function">
    <text evidence="11">May be involved in the folding of the extracellular lipase during its passage through the periplasm.</text>
</comment>
<evidence type="ECO:0000256" key="10">
    <source>
        <dbReference type="ARBA" id="ARBA00023186"/>
    </source>
</evidence>
<dbReference type="InterPro" id="IPR004961">
    <property type="entry name" value="Lipase_chaperone"/>
</dbReference>
<evidence type="ECO:0000313" key="13">
    <source>
        <dbReference type="EMBL" id="WQD78879.1"/>
    </source>
</evidence>
<dbReference type="Proteomes" id="UP001325479">
    <property type="component" value="Chromosome"/>
</dbReference>
<evidence type="ECO:0000256" key="11">
    <source>
        <dbReference type="HAMAP-Rule" id="MF_00790"/>
    </source>
</evidence>
<comment type="subcellular location">
    <subcellularLocation>
        <location evidence="1">Cell inner membrane</location>
        <topology evidence="1">Single-pass membrane protein</topology>
        <orientation evidence="1">Periplasmic side</orientation>
    </subcellularLocation>
</comment>
<evidence type="ECO:0000256" key="4">
    <source>
        <dbReference type="ARBA" id="ARBA00022519"/>
    </source>
</evidence>
<evidence type="ECO:0000256" key="2">
    <source>
        <dbReference type="ARBA" id="ARBA00010358"/>
    </source>
</evidence>
<dbReference type="EMBL" id="CP139965">
    <property type="protein sequence ID" value="WQD78879.1"/>
    <property type="molecule type" value="Genomic_DNA"/>
</dbReference>
<reference evidence="13 14" key="1">
    <citation type="submission" date="2023-12" db="EMBL/GenBank/DDBJ databases">
        <title>Genome sequencing and assembly of bacterial species from a model synthetic community.</title>
        <authorList>
            <person name="Hogle S.L."/>
        </authorList>
    </citation>
    <scope>NUCLEOTIDE SEQUENCE [LARGE SCALE GENOMIC DNA]</scope>
    <source>
        <strain evidence="13 14">HAMBI 2494</strain>
    </source>
</reference>
<evidence type="ECO:0000313" key="14">
    <source>
        <dbReference type="Proteomes" id="UP001325479"/>
    </source>
</evidence>
<accession>A0ABZ0WNC3</accession>
<keyword evidence="5 11" id="KW-0812">Transmembrane</keyword>
<evidence type="ECO:0000256" key="7">
    <source>
        <dbReference type="ARBA" id="ARBA00022989"/>
    </source>
</evidence>
<comment type="similarity">
    <text evidence="2 11">Belongs to the lipase chaperone family.</text>
</comment>
<keyword evidence="8 11" id="KW-0443">Lipid metabolism</keyword>
<evidence type="ECO:0000256" key="8">
    <source>
        <dbReference type="ARBA" id="ARBA00023098"/>
    </source>
</evidence>
<evidence type="ECO:0000256" key="5">
    <source>
        <dbReference type="ARBA" id="ARBA00022692"/>
    </source>
</evidence>
<keyword evidence="6 11" id="KW-0442">Lipid degradation</keyword>
<feature type="region of interest" description="Disordered" evidence="12">
    <location>
        <begin position="259"/>
        <end position="279"/>
    </location>
</feature>
<evidence type="ECO:0000256" key="12">
    <source>
        <dbReference type="SAM" id="MobiDB-lite"/>
    </source>
</evidence>
<keyword evidence="10 11" id="KW-0143">Chaperone</keyword>
<keyword evidence="9 11" id="KW-0472">Membrane</keyword>
<protein>
    <recommendedName>
        <fullName evidence="11">Lipase chaperone</fullName>
    </recommendedName>
    <alternativeName>
        <fullName evidence="11">Lipase activator protein</fullName>
    </alternativeName>
    <alternativeName>
        <fullName evidence="11">Lipase foldase</fullName>
    </alternativeName>
    <alternativeName>
        <fullName evidence="11">Lipase helper protein</fullName>
    </alternativeName>
    <alternativeName>
        <fullName evidence="11">Lipase modulator</fullName>
    </alternativeName>
</protein>
<gene>
    <name evidence="11" type="primary">lifO</name>
    <name evidence="13" type="ORF">U0042_03990</name>
</gene>
<evidence type="ECO:0000256" key="3">
    <source>
        <dbReference type="ARBA" id="ARBA00022475"/>
    </source>
</evidence>
<evidence type="ECO:0000256" key="1">
    <source>
        <dbReference type="ARBA" id="ARBA00004383"/>
    </source>
</evidence>
<organism evidence="13 14">
    <name type="scientific">Paraburkholderia kururiensis</name>
    <dbReference type="NCBI Taxonomy" id="984307"/>
    <lineage>
        <taxon>Bacteria</taxon>
        <taxon>Pseudomonadati</taxon>
        <taxon>Pseudomonadota</taxon>
        <taxon>Betaproteobacteria</taxon>
        <taxon>Burkholderiales</taxon>
        <taxon>Burkholderiaceae</taxon>
        <taxon>Paraburkholderia</taxon>
    </lineage>
</organism>
<proteinExistence type="inferred from homology"/>
<keyword evidence="14" id="KW-1185">Reference proteome</keyword>
<evidence type="ECO:0000256" key="9">
    <source>
        <dbReference type="ARBA" id="ARBA00023136"/>
    </source>
</evidence>
<dbReference type="SUPFAM" id="SSF158855">
    <property type="entry name" value="Lipase chaperone-like"/>
    <property type="match status" value="1"/>
</dbReference>
<dbReference type="HAMAP" id="MF_00790">
    <property type="entry name" value="Lipase_chap"/>
    <property type="match status" value="1"/>
</dbReference>
<dbReference type="Pfam" id="PF03280">
    <property type="entry name" value="Lipase_chap"/>
    <property type="match status" value="1"/>
</dbReference>
<sequence length="351" mass="37705">MPPRSGNAPRRPRRRSFTAIGLAVCVAFGLAAAGAAWYGKTAANEHANHAPTGIASDPGHAAVAQMRDAATQIPQLPTSLAGSSAPRLPLDAGGRLAKSRAVRDFFDYCLSAQSDLSSSALDALVKREIAAQLDGTPAQMEALDVWRRYRAYLAALASLPDAGAEPAGKLDIASVQLALDQRETIAARTLGEWSAPFFGAEQQHQRYELARLKIARDSTLTDEQKAQRLAALDQSLSPEERATKERMQRQQAAISQIARLQESGASPEETRAQLTPTLGPEAAARVVQMEQEEADWRDRYAAYAAQRAQIEAQGLAPQARDAQIAQLRQRIFTKPGEALRAASLDGSGAHP</sequence>
<evidence type="ECO:0000256" key="6">
    <source>
        <dbReference type="ARBA" id="ARBA00022963"/>
    </source>
</evidence>
<keyword evidence="7 11" id="KW-1133">Transmembrane helix</keyword>
<name>A0ABZ0WNC3_9BURK</name>
<keyword evidence="3 11" id="KW-1003">Cell membrane</keyword>
<keyword evidence="4 11" id="KW-0997">Cell inner membrane</keyword>
<dbReference type="NCBIfam" id="NF002333">
    <property type="entry name" value="PRK01294.1-1"/>
    <property type="match status" value="1"/>
</dbReference>
<dbReference type="RefSeq" id="WP_114809966.1">
    <property type="nucleotide sequence ID" value="NZ_CP139965.1"/>
</dbReference>